<evidence type="ECO:0000256" key="2">
    <source>
        <dbReference type="ARBA" id="ARBA00022555"/>
    </source>
</evidence>
<evidence type="ECO:0000256" key="1">
    <source>
        <dbReference type="ARBA" id="ARBA00001946"/>
    </source>
</evidence>
<feature type="non-terminal residue" evidence="12">
    <location>
        <position position="1"/>
    </location>
</feature>
<evidence type="ECO:0000256" key="7">
    <source>
        <dbReference type="ARBA" id="ARBA00022741"/>
    </source>
</evidence>
<evidence type="ECO:0000259" key="10">
    <source>
        <dbReference type="Pfam" id="PF01743"/>
    </source>
</evidence>
<dbReference type="SUPFAM" id="SSF81891">
    <property type="entry name" value="Poly A polymerase C-terminal region-like"/>
    <property type="match status" value="1"/>
</dbReference>
<dbReference type="PANTHER" id="PTHR47788:SF1">
    <property type="entry name" value="A-ADDING TRNA NUCLEOTIDYLTRANSFERASE"/>
    <property type="match status" value="1"/>
</dbReference>
<feature type="domain" description="Poly A polymerase head" evidence="10">
    <location>
        <begin position="20"/>
        <end position="146"/>
    </location>
</feature>
<dbReference type="Pfam" id="PF12627">
    <property type="entry name" value="PolyA_pol_RNAbd"/>
    <property type="match status" value="1"/>
</dbReference>
<dbReference type="EMBL" id="BARW01009225">
    <property type="protein sequence ID" value="GAI77770.1"/>
    <property type="molecule type" value="Genomic_DNA"/>
</dbReference>
<dbReference type="GO" id="GO:0000166">
    <property type="term" value="F:nucleotide binding"/>
    <property type="evidence" value="ECO:0007669"/>
    <property type="project" value="UniProtKB-KW"/>
</dbReference>
<feature type="non-terminal residue" evidence="12">
    <location>
        <position position="319"/>
    </location>
</feature>
<dbReference type="SUPFAM" id="SSF81301">
    <property type="entry name" value="Nucleotidyltransferase"/>
    <property type="match status" value="1"/>
</dbReference>
<evidence type="ECO:0000256" key="8">
    <source>
        <dbReference type="ARBA" id="ARBA00022842"/>
    </source>
</evidence>
<evidence type="ECO:0000256" key="9">
    <source>
        <dbReference type="ARBA" id="ARBA00022884"/>
    </source>
</evidence>
<dbReference type="InterPro" id="IPR032828">
    <property type="entry name" value="PolyA_RNA-bd"/>
</dbReference>
<reference evidence="12" key="1">
    <citation type="journal article" date="2014" name="Front. Microbiol.">
        <title>High frequency of phylogenetically diverse reductive dehalogenase-homologous genes in deep subseafloor sedimentary metagenomes.</title>
        <authorList>
            <person name="Kawai M."/>
            <person name="Futagami T."/>
            <person name="Toyoda A."/>
            <person name="Takaki Y."/>
            <person name="Nishi S."/>
            <person name="Hori S."/>
            <person name="Arai W."/>
            <person name="Tsubouchi T."/>
            <person name="Morono Y."/>
            <person name="Uchiyama I."/>
            <person name="Ito T."/>
            <person name="Fujiyama A."/>
            <person name="Inagaki F."/>
            <person name="Takami H."/>
        </authorList>
    </citation>
    <scope>NUCLEOTIDE SEQUENCE</scope>
    <source>
        <strain evidence="12">Expedition CK06-06</strain>
    </source>
</reference>
<evidence type="ECO:0000256" key="5">
    <source>
        <dbReference type="ARBA" id="ARBA00022695"/>
    </source>
</evidence>
<accession>X1SQY5</accession>
<dbReference type="PANTHER" id="PTHR47788">
    <property type="entry name" value="POLYA POLYMERASE"/>
    <property type="match status" value="1"/>
</dbReference>
<dbReference type="InterPro" id="IPR052390">
    <property type="entry name" value="tRNA_nt/polyA_polymerase"/>
</dbReference>
<evidence type="ECO:0000256" key="4">
    <source>
        <dbReference type="ARBA" id="ARBA00022694"/>
    </source>
</evidence>
<dbReference type="GO" id="GO:0046872">
    <property type="term" value="F:metal ion binding"/>
    <property type="evidence" value="ECO:0007669"/>
    <property type="project" value="UniProtKB-KW"/>
</dbReference>
<evidence type="ECO:0000256" key="6">
    <source>
        <dbReference type="ARBA" id="ARBA00022723"/>
    </source>
</evidence>
<evidence type="ECO:0000256" key="3">
    <source>
        <dbReference type="ARBA" id="ARBA00022679"/>
    </source>
</evidence>
<keyword evidence="6" id="KW-0479">Metal-binding</keyword>
<keyword evidence="3" id="KW-0808">Transferase</keyword>
<dbReference type="Gene3D" id="1.10.3090.10">
    <property type="entry name" value="cca-adding enzyme, domain 2"/>
    <property type="match status" value="1"/>
</dbReference>
<keyword evidence="8" id="KW-0460">Magnesium</keyword>
<keyword evidence="2" id="KW-0820">tRNA-binding</keyword>
<dbReference type="Pfam" id="PF01743">
    <property type="entry name" value="PolyA_pol"/>
    <property type="match status" value="1"/>
</dbReference>
<feature type="domain" description="tRNA nucleotidyltransferase/poly(A) polymerase RNA and SrmB- binding" evidence="11">
    <location>
        <begin position="171"/>
        <end position="230"/>
    </location>
</feature>
<evidence type="ECO:0008006" key="13">
    <source>
        <dbReference type="Google" id="ProtNLM"/>
    </source>
</evidence>
<comment type="cofactor">
    <cofactor evidence="1">
        <name>Mg(2+)</name>
        <dbReference type="ChEBI" id="CHEBI:18420"/>
    </cofactor>
</comment>
<evidence type="ECO:0000259" key="11">
    <source>
        <dbReference type="Pfam" id="PF12627"/>
    </source>
</evidence>
<dbReference type="InterPro" id="IPR043519">
    <property type="entry name" value="NT_sf"/>
</dbReference>
<dbReference type="Gene3D" id="3.30.460.10">
    <property type="entry name" value="Beta Polymerase, domain 2"/>
    <property type="match status" value="1"/>
</dbReference>
<comment type="caution">
    <text evidence="12">The sequence shown here is derived from an EMBL/GenBank/DDBJ whole genome shotgun (WGS) entry which is preliminary data.</text>
</comment>
<keyword evidence="4" id="KW-0819">tRNA processing</keyword>
<keyword evidence="7" id="KW-0547">Nucleotide-binding</keyword>
<proteinExistence type="predicted"/>
<dbReference type="GO" id="GO:0016779">
    <property type="term" value="F:nucleotidyltransferase activity"/>
    <property type="evidence" value="ECO:0007669"/>
    <property type="project" value="UniProtKB-KW"/>
</dbReference>
<protein>
    <recommendedName>
        <fullName evidence="13">Poly A polymerase head domain-containing protein</fullName>
    </recommendedName>
</protein>
<organism evidence="12">
    <name type="scientific">marine sediment metagenome</name>
    <dbReference type="NCBI Taxonomy" id="412755"/>
    <lineage>
        <taxon>unclassified sequences</taxon>
        <taxon>metagenomes</taxon>
        <taxon>ecological metagenomes</taxon>
    </lineage>
</organism>
<evidence type="ECO:0000313" key="12">
    <source>
        <dbReference type="EMBL" id="GAI77770.1"/>
    </source>
</evidence>
<dbReference type="AlphaFoldDB" id="X1SQY5"/>
<dbReference type="GO" id="GO:0000049">
    <property type="term" value="F:tRNA binding"/>
    <property type="evidence" value="ECO:0007669"/>
    <property type="project" value="UniProtKB-KW"/>
</dbReference>
<dbReference type="GO" id="GO:0008033">
    <property type="term" value="P:tRNA processing"/>
    <property type="evidence" value="ECO:0007669"/>
    <property type="project" value="UniProtKB-KW"/>
</dbReference>
<keyword evidence="9" id="KW-0694">RNA-binding</keyword>
<dbReference type="InterPro" id="IPR002646">
    <property type="entry name" value="PolA_pol_head_dom"/>
</dbReference>
<dbReference type="CDD" id="cd05398">
    <property type="entry name" value="NT_ClassII-CCAase"/>
    <property type="match status" value="1"/>
</dbReference>
<name>X1SQY5_9ZZZZ</name>
<sequence length="319" mass="36233">ELVAFIQRAGETAASQRQRLYLVGGVVRDLLLGQTNFDLDLVVEGNAIELAQHLAKINRRKITTHPRFNTAKLQWDKWSVDLATARSETYAKPGALPTVTPGSINNDLFRRDFTINAMAIELNPSHYGELIDRHGGRDDLEHKLIRILHEKSFTDDATRIWRGLRYEQRLDFQLEPITLQLLKRDIPMLDTISGDRIRYELECILKEERPEKILRRAEELGVLPKLSPTLKGNGWLAEKFKQARQLTSPNPPTVGLYLAILAYPLTIGDTESLISFLRLPKSLAQTLRDTISLKAKLPFLANPKLAPSSIYRLLHGYSP</sequence>
<keyword evidence="5" id="KW-0548">Nucleotidyltransferase</keyword>
<gene>
    <name evidence="12" type="ORF">S12H4_18630</name>
</gene>